<dbReference type="Proteomes" id="UP000231279">
    <property type="component" value="Unassembled WGS sequence"/>
</dbReference>
<proteinExistence type="predicted"/>
<dbReference type="EMBL" id="NKXS01003841">
    <property type="protein sequence ID" value="PIN08375.1"/>
    <property type="molecule type" value="Genomic_DNA"/>
</dbReference>
<name>A0A2G9GT40_9LAMI</name>
<protein>
    <submittedName>
        <fullName evidence="1">Uncharacterized protein</fullName>
    </submittedName>
</protein>
<keyword evidence="2" id="KW-1185">Reference proteome</keyword>
<dbReference type="AlphaFoldDB" id="A0A2G9GT40"/>
<gene>
    <name evidence="1" type="ORF">CDL12_19049</name>
</gene>
<reference evidence="2" key="1">
    <citation type="journal article" date="2018" name="Gigascience">
        <title>Genome assembly of the Pink Ipe (Handroanthus impetiginosus, Bignoniaceae), a highly valued, ecologically keystone Neotropical timber forest tree.</title>
        <authorList>
            <person name="Silva-Junior O.B."/>
            <person name="Grattapaglia D."/>
            <person name="Novaes E."/>
            <person name="Collevatti R.G."/>
        </authorList>
    </citation>
    <scope>NUCLEOTIDE SEQUENCE [LARGE SCALE GENOMIC DNA]</scope>
    <source>
        <strain evidence="2">cv. UFG-1</strain>
    </source>
</reference>
<evidence type="ECO:0000313" key="2">
    <source>
        <dbReference type="Proteomes" id="UP000231279"/>
    </source>
</evidence>
<organism evidence="1 2">
    <name type="scientific">Handroanthus impetiginosus</name>
    <dbReference type="NCBI Taxonomy" id="429701"/>
    <lineage>
        <taxon>Eukaryota</taxon>
        <taxon>Viridiplantae</taxon>
        <taxon>Streptophyta</taxon>
        <taxon>Embryophyta</taxon>
        <taxon>Tracheophyta</taxon>
        <taxon>Spermatophyta</taxon>
        <taxon>Magnoliopsida</taxon>
        <taxon>eudicotyledons</taxon>
        <taxon>Gunneridae</taxon>
        <taxon>Pentapetalae</taxon>
        <taxon>asterids</taxon>
        <taxon>lamiids</taxon>
        <taxon>Lamiales</taxon>
        <taxon>Bignoniaceae</taxon>
        <taxon>Crescentiina</taxon>
        <taxon>Tabebuia alliance</taxon>
        <taxon>Handroanthus</taxon>
    </lineage>
</organism>
<sequence>MYRSHRPLSLSNATKTVRNNNIILALTQHSLLKVKIAVMFSLTSLWIFQDCLAPCGSKRGWLNVLFLLYKVYPITLLQSANNIGFSTMNNVSDGNCG</sequence>
<comment type="caution">
    <text evidence="1">The sequence shown here is derived from an EMBL/GenBank/DDBJ whole genome shotgun (WGS) entry which is preliminary data.</text>
</comment>
<evidence type="ECO:0000313" key="1">
    <source>
        <dbReference type="EMBL" id="PIN08375.1"/>
    </source>
</evidence>
<accession>A0A2G9GT40</accession>